<evidence type="ECO:0000313" key="3">
    <source>
        <dbReference type="Proteomes" id="UP000719766"/>
    </source>
</evidence>
<dbReference type="PANTHER" id="PTHR38698:SF1">
    <property type="entry name" value="FUNGAL PROTEIN"/>
    <property type="match status" value="1"/>
</dbReference>
<reference evidence="2" key="1">
    <citation type="journal article" date="2020" name="New Phytol.">
        <title>Comparative genomics reveals dynamic genome evolution in host specialist ectomycorrhizal fungi.</title>
        <authorList>
            <person name="Lofgren L.A."/>
            <person name="Nguyen N.H."/>
            <person name="Vilgalys R."/>
            <person name="Ruytinx J."/>
            <person name="Liao H.L."/>
            <person name="Branco S."/>
            <person name="Kuo A."/>
            <person name="LaButti K."/>
            <person name="Lipzen A."/>
            <person name="Andreopoulos W."/>
            <person name="Pangilinan J."/>
            <person name="Riley R."/>
            <person name="Hundley H."/>
            <person name="Na H."/>
            <person name="Barry K."/>
            <person name="Grigoriev I.V."/>
            <person name="Stajich J.E."/>
            <person name="Kennedy P.G."/>
        </authorList>
    </citation>
    <scope>NUCLEOTIDE SEQUENCE</scope>
    <source>
        <strain evidence="2">S12</strain>
    </source>
</reference>
<feature type="region of interest" description="Disordered" evidence="1">
    <location>
        <begin position="1"/>
        <end position="131"/>
    </location>
</feature>
<organism evidence="2 3">
    <name type="scientific">Suillus plorans</name>
    <dbReference type="NCBI Taxonomy" id="116603"/>
    <lineage>
        <taxon>Eukaryota</taxon>
        <taxon>Fungi</taxon>
        <taxon>Dikarya</taxon>
        <taxon>Basidiomycota</taxon>
        <taxon>Agaricomycotina</taxon>
        <taxon>Agaricomycetes</taxon>
        <taxon>Agaricomycetidae</taxon>
        <taxon>Boletales</taxon>
        <taxon>Suillineae</taxon>
        <taxon>Suillaceae</taxon>
        <taxon>Suillus</taxon>
    </lineage>
</organism>
<name>A0A9P7DZB5_9AGAM</name>
<dbReference type="GeneID" id="64595169"/>
<evidence type="ECO:0000313" key="2">
    <source>
        <dbReference type="EMBL" id="KAG1806612.1"/>
    </source>
</evidence>
<dbReference type="OrthoDB" id="5378975at2759"/>
<comment type="caution">
    <text evidence="2">The sequence shown here is derived from an EMBL/GenBank/DDBJ whole genome shotgun (WGS) entry which is preliminary data.</text>
</comment>
<protein>
    <submittedName>
        <fullName evidence="2">Uncharacterized protein</fullName>
    </submittedName>
</protein>
<dbReference type="PANTHER" id="PTHR38698">
    <property type="entry name" value="EXPRESSED PROTEIN"/>
    <property type="match status" value="1"/>
</dbReference>
<feature type="compositionally biased region" description="Polar residues" evidence="1">
    <location>
        <begin position="250"/>
        <end position="263"/>
    </location>
</feature>
<keyword evidence="3" id="KW-1185">Reference proteome</keyword>
<dbReference type="InterPro" id="IPR031355">
    <property type="entry name" value="YBL010C/LAA2-like"/>
</dbReference>
<dbReference type="RefSeq" id="XP_041167083.1">
    <property type="nucleotide sequence ID" value="XM_041301405.1"/>
</dbReference>
<feature type="compositionally biased region" description="Acidic residues" evidence="1">
    <location>
        <begin position="98"/>
        <end position="113"/>
    </location>
</feature>
<sequence length="380" mass="41635">MDEDFMFGASVWGSTTLTPDDPIATRLANITSFSSPESPVPPSPAPSQDRLDDYDDFHTPPQTQNPSIAQEDDFGDFGDFGEAGDLEGGKGFGHDADFGQDGDFGDFSEDDTFHEEPIPGPSHTTWEPLRLTPLPSGEDLKGQINRILDPVWIWDISSLTTDEDIRQAEGVSQILVTPESRGLYTMLLDSPPHMEPINWTRSRIRQQHLIALGLPVNLDEILPHASGKPLPPLHISTRPMSAPPGPRNGPLQSTPSSRTNSRAGTPRMGTPQPSTRVGPTVSQLGIGPKPQLDDKKVEELLKLDTDQLTLLPLAKLERCLIDLRTETTNTSSLLTHLLQTRDALQQDSETYNKLIAELVSEAQKNSGQSRTGIKRSGTMR</sequence>
<gene>
    <name evidence="2" type="ORF">HD556DRAFT_1323029</name>
</gene>
<feature type="compositionally biased region" description="Polar residues" evidence="1">
    <location>
        <begin position="271"/>
        <end position="283"/>
    </location>
</feature>
<proteinExistence type="predicted"/>
<dbReference type="Proteomes" id="UP000719766">
    <property type="component" value="Unassembled WGS sequence"/>
</dbReference>
<feature type="region of interest" description="Disordered" evidence="1">
    <location>
        <begin position="229"/>
        <end position="291"/>
    </location>
</feature>
<dbReference type="Pfam" id="PF17104">
    <property type="entry name" value="YBL010C_LAA2"/>
    <property type="match status" value="1"/>
</dbReference>
<dbReference type="AlphaFoldDB" id="A0A9P7DZB5"/>
<accession>A0A9P7DZB5</accession>
<dbReference type="EMBL" id="JABBWE010000002">
    <property type="protein sequence ID" value="KAG1806612.1"/>
    <property type="molecule type" value="Genomic_DNA"/>
</dbReference>
<evidence type="ECO:0000256" key="1">
    <source>
        <dbReference type="SAM" id="MobiDB-lite"/>
    </source>
</evidence>